<keyword evidence="2" id="KW-1185">Reference proteome</keyword>
<name>A0ABP7PBR8_9ACTN</name>
<protein>
    <recommendedName>
        <fullName evidence="3">DUF2190 family protein</fullName>
    </recommendedName>
</protein>
<dbReference type="EMBL" id="BAAAZW010000006">
    <property type="protein sequence ID" value="GAA3963023.1"/>
    <property type="molecule type" value="Genomic_DNA"/>
</dbReference>
<dbReference type="Proteomes" id="UP001418444">
    <property type="component" value="Unassembled WGS sequence"/>
</dbReference>
<dbReference type="InterPro" id="IPR011231">
    <property type="entry name" value="Phage_VT1-Sakai_H0018"/>
</dbReference>
<comment type="caution">
    <text evidence="1">The sequence shown here is derived from an EMBL/GenBank/DDBJ whole genome shotgun (WGS) entry which is preliminary data.</text>
</comment>
<accession>A0ABP7PBR8</accession>
<organism evidence="1 2">
    <name type="scientific">Gordonia caeni</name>
    <dbReference type="NCBI Taxonomy" id="1007097"/>
    <lineage>
        <taxon>Bacteria</taxon>
        <taxon>Bacillati</taxon>
        <taxon>Actinomycetota</taxon>
        <taxon>Actinomycetes</taxon>
        <taxon>Mycobacteriales</taxon>
        <taxon>Gordoniaceae</taxon>
        <taxon>Gordonia</taxon>
    </lineage>
</organism>
<dbReference type="RefSeq" id="WP_344784029.1">
    <property type="nucleotide sequence ID" value="NZ_BAAAZW010000006.1"/>
</dbReference>
<evidence type="ECO:0000313" key="1">
    <source>
        <dbReference type="EMBL" id="GAA3963023.1"/>
    </source>
</evidence>
<proteinExistence type="predicted"/>
<evidence type="ECO:0008006" key="3">
    <source>
        <dbReference type="Google" id="ProtNLM"/>
    </source>
</evidence>
<sequence length="117" mass="11171">MAEHTPKFLPGANVTRRASAAVTGGQVVEITGDDTIGPAAAESAKVYGVASNDAKVGDLVTVHTGGAHPLKTAGAVAAGAQVEAGAAGTVRTLADGVAIGLAISGAASGGNALIDLR</sequence>
<evidence type="ECO:0000313" key="2">
    <source>
        <dbReference type="Proteomes" id="UP001418444"/>
    </source>
</evidence>
<gene>
    <name evidence="1" type="ORF">GCM10022231_24090</name>
</gene>
<reference evidence="2" key="1">
    <citation type="journal article" date="2019" name="Int. J. Syst. Evol. Microbiol.">
        <title>The Global Catalogue of Microorganisms (GCM) 10K type strain sequencing project: providing services to taxonomists for standard genome sequencing and annotation.</title>
        <authorList>
            <consortium name="The Broad Institute Genomics Platform"/>
            <consortium name="The Broad Institute Genome Sequencing Center for Infectious Disease"/>
            <person name="Wu L."/>
            <person name="Ma J."/>
        </authorList>
    </citation>
    <scope>NUCLEOTIDE SEQUENCE [LARGE SCALE GENOMIC DNA]</scope>
    <source>
        <strain evidence="2">JCM 16923</strain>
    </source>
</reference>
<dbReference type="Pfam" id="PF09956">
    <property type="entry name" value="Phage_cement_2"/>
    <property type="match status" value="1"/>
</dbReference>